<dbReference type="SUPFAM" id="SSF54909">
    <property type="entry name" value="Dimeric alpha+beta barrel"/>
    <property type="match status" value="1"/>
</dbReference>
<name>A0A1I7DCZ0_9RHOB</name>
<dbReference type="InterPro" id="IPR007138">
    <property type="entry name" value="ABM_dom"/>
</dbReference>
<dbReference type="GO" id="GO:0004497">
    <property type="term" value="F:monooxygenase activity"/>
    <property type="evidence" value="ECO:0007669"/>
    <property type="project" value="UniProtKB-KW"/>
</dbReference>
<proteinExistence type="predicted"/>
<dbReference type="RefSeq" id="WP_027262279.1">
    <property type="nucleotide sequence ID" value="NZ_FPAW01000026.1"/>
</dbReference>
<dbReference type="Pfam" id="PF03992">
    <property type="entry name" value="ABM"/>
    <property type="match status" value="1"/>
</dbReference>
<keyword evidence="3" id="KW-1185">Reference proteome</keyword>
<keyword evidence="2" id="KW-0560">Oxidoreductase</keyword>
<protein>
    <submittedName>
        <fullName evidence="2">Antibiotic biosynthesis monooxygenase</fullName>
    </submittedName>
</protein>
<evidence type="ECO:0000259" key="1">
    <source>
        <dbReference type="Pfam" id="PF03992"/>
    </source>
</evidence>
<dbReference type="OrthoDB" id="7210869at2"/>
<dbReference type="STRING" id="999627.SAMN05216236_12623"/>
<dbReference type="InterPro" id="IPR011008">
    <property type="entry name" value="Dimeric_a/b-barrel"/>
</dbReference>
<accession>A0A1I7DCZ0</accession>
<gene>
    <name evidence="2" type="ORF">SAMN05216236_12623</name>
</gene>
<feature type="domain" description="ABM" evidence="1">
    <location>
        <begin position="1"/>
        <end position="72"/>
    </location>
</feature>
<evidence type="ECO:0000313" key="2">
    <source>
        <dbReference type="EMBL" id="SFU09582.1"/>
    </source>
</evidence>
<dbReference type="AlphaFoldDB" id="A0A1I7DCZ0"/>
<evidence type="ECO:0000313" key="3">
    <source>
        <dbReference type="Proteomes" id="UP000182466"/>
    </source>
</evidence>
<reference evidence="2 3" key="1">
    <citation type="submission" date="2016-10" db="EMBL/GenBank/DDBJ databases">
        <authorList>
            <person name="de Groot N.N."/>
        </authorList>
    </citation>
    <scope>NUCLEOTIDE SEQUENCE [LARGE SCALE GENOMIC DNA]</scope>
    <source>
        <strain evidence="2 3">CGMCC 1.10959</strain>
    </source>
</reference>
<sequence>MIMRIFQVTTRPGKEQAFSRFFHDTAIPLMRRTEGLETILPGRARADSPREFSFVMVWRDLASLQAFVGEDYQTPHIDPAEAELVESRTIRHYDLVQG</sequence>
<keyword evidence="2" id="KW-0503">Monooxygenase</keyword>
<dbReference type="eggNOG" id="COG2329">
    <property type="taxonomic scope" value="Bacteria"/>
</dbReference>
<dbReference type="Proteomes" id="UP000182466">
    <property type="component" value="Unassembled WGS sequence"/>
</dbReference>
<dbReference type="EMBL" id="FPAW01000026">
    <property type="protein sequence ID" value="SFU09582.1"/>
    <property type="molecule type" value="Genomic_DNA"/>
</dbReference>
<dbReference type="Gene3D" id="3.30.70.100">
    <property type="match status" value="1"/>
</dbReference>
<organism evidence="2 3">
    <name type="scientific">Sedimentitalea nanhaiensis</name>
    <dbReference type="NCBI Taxonomy" id="999627"/>
    <lineage>
        <taxon>Bacteria</taxon>
        <taxon>Pseudomonadati</taxon>
        <taxon>Pseudomonadota</taxon>
        <taxon>Alphaproteobacteria</taxon>
        <taxon>Rhodobacterales</taxon>
        <taxon>Paracoccaceae</taxon>
        <taxon>Sedimentitalea</taxon>
    </lineage>
</organism>